<dbReference type="Proteomes" id="UP000292424">
    <property type="component" value="Chromosome"/>
</dbReference>
<feature type="transmembrane region" description="Helical" evidence="1">
    <location>
        <begin position="32"/>
        <end position="52"/>
    </location>
</feature>
<accession>A0A5P2G009</accession>
<dbReference type="InterPro" id="IPR010559">
    <property type="entry name" value="Sig_transdc_His_kin_internal"/>
</dbReference>
<evidence type="ECO:0000313" key="4">
    <source>
        <dbReference type="Proteomes" id="UP000292424"/>
    </source>
</evidence>
<dbReference type="GO" id="GO:0000155">
    <property type="term" value="F:phosphorelay sensor kinase activity"/>
    <property type="evidence" value="ECO:0007669"/>
    <property type="project" value="InterPro"/>
</dbReference>
<dbReference type="PANTHER" id="PTHR34220:SF7">
    <property type="entry name" value="SENSOR HISTIDINE KINASE YPDA"/>
    <property type="match status" value="1"/>
</dbReference>
<evidence type="ECO:0000313" key="3">
    <source>
        <dbReference type="EMBL" id="QES87152.1"/>
    </source>
</evidence>
<dbReference type="EMBL" id="CP044016">
    <property type="protein sequence ID" value="QES87152.1"/>
    <property type="molecule type" value="Genomic_DNA"/>
</dbReference>
<keyword evidence="4" id="KW-1185">Reference proteome</keyword>
<dbReference type="PANTHER" id="PTHR34220">
    <property type="entry name" value="SENSOR HISTIDINE KINASE YPDA"/>
    <property type="match status" value="1"/>
</dbReference>
<reference evidence="3 4" key="1">
    <citation type="submission" date="2019-09" db="EMBL/GenBank/DDBJ databases">
        <title>Complete genome sequence of Arachidicoccus sp. B3-10 isolated from apple orchard soil.</title>
        <authorList>
            <person name="Kim H.S."/>
            <person name="Han K.-I."/>
            <person name="Suh M.K."/>
            <person name="Lee K.C."/>
            <person name="Eom M.K."/>
            <person name="Kim J.-S."/>
            <person name="Kang S.W."/>
            <person name="Sin Y."/>
            <person name="Lee J.-S."/>
        </authorList>
    </citation>
    <scope>NUCLEOTIDE SEQUENCE [LARGE SCALE GENOMIC DNA]</scope>
    <source>
        <strain evidence="3 4">B3-10</strain>
    </source>
</reference>
<feature type="domain" description="Signal transduction histidine kinase internal region" evidence="2">
    <location>
        <begin position="197"/>
        <end position="253"/>
    </location>
</feature>
<evidence type="ECO:0000259" key="2">
    <source>
        <dbReference type="Pfam" id="PF06580"/>
    </source>
</evidence>
<dbReference type="AlphaFoldDB" id="A0A5P2G009"/>
<dbReference type="OrthoDB" id="632060at2"/>
<dbReference type="InterPro" id="IPR050640">
    <property type="entry name" value="Bact_2-comp_sensor_kinase"/>
</dbReference>
<feature type="transmembrane region" description="Helical" evidence="1">
    <location>
        <begin position="72"/>
        <end position="95"/>
    </location>
</feature>
<dbReference type="Pfam" id="PF06580">
    <property type="entry name" value="His_kinase"/>
    <property type="match status" value="1"/>
</dbReference>
<dbReference type="KEGG" id="arac:E0W69_000180"/>
<organism evidence="3 4">
    <name type="scientific">Rhizosphaericola mali</name>
    <dbReference type="NCBI Taxonomy" id="2545455"/>
    <lineage>
        <taxon>Bacteria</taxon>
        <taxon>Pseudomonadati</taxon>
        <taxon>Bacteroidota</taxon>
        <taxon>Chitinophagia</taxon>
        <taxon>Chitinophagales</taxon>
        <taxon>Chitinophagaceae</taxon>
        <taxon>Rhizosphaericola</taxon>
    </lineage>
</organism>
<proteinExistence type="predicted"/>
<gene>
    <name evidence="3" type="ORF">E0W69_000180</name>
</gene>
<keyword evidence="1" id="KW-0472">Membrane</keyword>
<dbReference type="GO" id="GO:0016020">
    <property type="term" value="C:membrane"/>
    <property type="evidence" value="ECO:0007669"/>
    <property type="project" value="InterPro"/>
</dbReference>
<keyword evidence="3" id="KW-0418">Kinase</keyword>
<evidence type="ECO:0000256" key="1">
    <source>
        <dbReference type="SAM" id="Phobius"/>
    </source>
</evidence>
<feature type="transmembrane region" description="Helical" evidence="1">
    <location>
        <begin position="107"/>
        <end position="129"/>
    </location>
</feature>
<keyword evidence="1" id="KW-0812">Transmembrane</keyword>
<keyword evidence="3" id="KW-0808">Transferase</keyword>
<protein>
    <submittedName>
        <fullName evidence="3">Histidine kinase</fullName>
    </submittedName>
</protein>
<sequence length="327" mass="39575">MLIFEYYILIMLDSLGNNITSTSKMRKIITHIILWVLFYLFLLFWYWSYVNIRFKYNPQQVTYQLNFFSKDNILFCLILDISTMLNYYLIIYMCVPIIRKKKLLGILYLLIIVLAGYIFCHYCLEIFFLSYTQNEYFKSFQKRMFDGKFLFHIKNLFFYFNILIYFIGLSITAKLTKDYYLSEKETRTLSQWRNRSEIDYLKNQIRPHFLFNALNTIYGLSLQQEDANEKILDLSEILRYYVYSTQKIIPVKEFTHILKVLNTTNYLSNEIKTENFLIAKKETFPILNYLLQNINKDSNIKIAMTMDHIKCSINDTHHWNIPLKNDY</sequence>
<name>A0A5P2G009_9BACT</name>
<feature type="transmembrane region" description="Helical" evidence="1">
    <location>
        <begin position="149"/>
        <end position="171"/>
    </location>
</feature>
<keyword evidence="1" id="KW-1133">Transmembrane helix</keyword>